<dbReference type="InterPro" id="IPR013187">
    <property type="entry name" value="F-box-assoc_dom_typ3"/>
</dbReference>
<dbReference type="InterPro" id="IPR001810">
    <property type="entry name" value="F-box_dom"/>
</dbReference>
<evidence type="ECO:0000313" key="2">
    <source>
        <dbReference type="EMBL" id="KAL3833623.1"/>
    </source>
</evidence>
<dbReference type="PANTHER" id="PTHR31672">
    <property type="entry name" value="BNACNNG10540D PROTEIN"/>
    <property type="match status" value="1"/>
</dbReference>
<name>A0ABD3TB26_9LAMI</name>
<accession>A0ABD3TB26</accession>
<dbReference type="Pfam" id="PF08268">
    <property type="entry name" value="FBA_3"/>
    <property type="match status" value="1"/>
</dbReference>
<dbReference type="InterPro" id="IPR050796">
    <property type="entry name" value="SCF_F-box_component"/>
</dbReference>
<sequence length="407" mass="46928">MNKRRSSGYSKNKKENSVSNFEVLPISIFHEIFFKISARDIMKCKLVCKSWYKLLRDPTFAVDFTKKSPFTTFIVSTIPKRKYERLYLLEFSENGDIVSTLFKPKFPVWFEESPSFEVHSSCDGLLCLSVKIACIYNPVMGECIALPQCEKGFDVGGSWYILGFCPSMNRYKVLMATFDSIPTRKIVESRVFTIGIDDKWRIVENCFGYFSDWLDILPLHGRIHWIPESYDETPGEIRTFDLAEEKAGQVLLHPPGLAIHWRTVRLKIFNNQMCLLDNSVPSQLTIWTMKEYGIVESWTKDILLGSWFPSSACSRLRDLSTSVVVFYNRNFSIASDLVLAAKSQSGDMLFQYWASGDEYLTFYNVKEKKCSEFGVFSVERVFAAVVAYEPSFLSLEDKFMVKGIQER</sequence>
<reference evidence="2 3" key="1">
    <citation type="submission" date="2024-12" db="EMBL/GenBank/DDBJ databases">
        <title>The unique morphological basis and parallel evolutionary history of personate flowers in Penstemon.</title>
        <authorList>
            <person name="Depatie T.H."/>
            <person name="Wessinger C.A."/>
        </authorList>
    </citation>
    <scope>NUCLEOTIDE SEQUENCE [LARGE SCALE GENOMIC DNA]</scope>
    <source>
        <strain evidence="2">WTNN_2</strain>
        <tissue evidence="2">Leaf</tissue>
    </source>
</reference>
<dbReference type="InterPro" id="IPR036047">
    <property type="entry name" value="F-box-like_dom_sf"/>
</dbReference>
<organism evidence="2 3">
    <name type="scientific">Penstemon smallii</name>
    <dbReference type="NCBI Taxonomy" id="265156"/>
    <lineage>
        <taxon>Eukaryota</taxon>
        <taxon>Viridiplantae</taxon>
        <taxon>Streptophyta</taxon>
        <taxon>Embryophyta</taxon>
        <taxon>Tracheophyta</taxon>
        <taxon>Spermatophyta</taxon>
        <taxon>Magnoliopsida</taxon>
        <taxon>eudicotyledons</taxon>
        <taxon>Gunneridae</taxon>
        <taxon>Pentapetalae</taxon>
        <taxon>asterids</taxon>
        <taxon>lamiids</taxon>
        <taxon>Lamiales</taxon>
        <taxon>Plantaginaceae</taxon>
        <taxon>Cheloneae</taxon>
        <taxon>Penstemon</taxon>
    </lineage>
</organism>
<evidence type="ECO:0000313" key="3">
    <source>
        <dbReference type="Proteomes" id="UP001634393"/>
    </source>
</evidence>
<dbReference type="SMART" id="SM00256">
    <property type="entry name" value="FBOX"/>
    <property type="match status" value="1"/>
</dbReference>
<dbReference type="PANTHER" id="PTHR31672:SF13">
    <property type="entry name" value="F-BOX PROTEIN CPR30-LIKE"/>
    <property type="match status" value="1"/>
</dbReference>
<gene>
    <name evidence="2" type="ORF">ACJIZ3_008359</name>
</gene>
<dbReference type="AlphaFoldDB" id="A0ABD3TB26"/>
<dbReference type="Pfam" id="PF12937">
    <property type="entry name" value="F-box-like"/>
    <property type="match status" value="1"/>
</dbReference>
<dbReference type="SUPFAM" id="SSF81383">
    <property type="entry name" value="F-box domain"/>
    <property type="match status" value="1"/>
</dbReference>
<feature type="domain" description="F-box" evidence="1">
    <location>
        <begin position="18"/>
        <end position="67"/>
    </location>
</feature>
<dbReference type="Proteomes" id="UP001634393">
    <property type="component" value="Unassembled WGS sequence"/>
</dbReference>
<dbReference type="Gene3D" id="1.20.1280.50">
    <property type="match status" value="1"/>
</dbReference>
<dbReference type="NCBIfam" id="TIGR01640">
    <property type="entry name" value="F_box_assoc_1"/>
    <property type="match status" value="1"/>
</dbReference>
<keyword evidence="3" id="KW-1185">Reference proteome</keyword>
<proteinExistence type="predicted"/>
<comment type="caution">
    <text evidence="2">The sequence shown here is derived from an EMBL/GenBank/DDBJ whole genome shotgun (WGS) entry which is preliminary data.</text>
</comment>
<evidence type="ECO:0000259" key="1">
    <source>
        <dbReference type="PROSITE" id="PS50181"/>
    </source>
</evidence>
<dbReference type="InterPro" id="IPR017451">
    <property type="entry name" value="F-box-assoc_interact_dom"/>
</dbReference>
<dbReference type="EMBL" id="JBJXBP010000004">
    <property type="protein sequence ID" value="KAL3833623.1"/>
    <property type="molecule type" value="Genomic_DNA"/>
</dbReference>
<dbReference type="PROSITE" id="PS50181">
    <property type="entry name" value="FBOX"/>
    <property type="match status" value="1"/>
</dbReference>
<protein>
    <recommendedName>
        <fullName evidence="1">F-box domain-containing protein</fullName>
    </recommendedName>
</protein>